<dbReference type="PANTHER" id="PTHR23505:SF79">
    <property type="entry name" value="PROTEIN SPINSTER"/>
    <property type="match status" value="1"/>
</dbReference>
<evidence type="ECO:0000313" key="8">
    <source>
        <dbReference type="EMBL" id="SAK82313.1"/>
    </source>
</evidence>
<feature type="transmembrane region" description="Helical" evidence="6">
    <location>
        <begin position="186"/>
        <end position="208"/>
    </location>
</feature>
<proteinExistence type="predicted"/>
<dbReference type="Pfam" id="PF07690">
    <property type="entry name" value="MFS_1"/>
    <property type="match status" value="1"/>
</dbReference>
<dbReference type="InterPro" id="IPR036259">
    <property type="entry name" value="MFS_trans_sf"/>
</dbReference>
<evidence type="ECO:0000313" key="9">
    <source>
        <dbReference type="Proteomes" id="UP000054851"/>
    </source>
</evidence>
<evidence type="ECO:0000256" key="5">
    <source>
        <dbReference type="ARBA" id="ARBA00023136"/>
    </source>
</evidence>
<feature type="transmembrane region" description="Helical" evidence="6">
    <location>
        <begin position="414"/>
        <end position="436"/>
    </location>
</feature>
<dbReference type="GO" id="GO:0016020">
    <property type="term" value="C:membrane"/>
    <property type="evidence" value="ECO:0007669"/>
    <property type="project" value="UniProtKB-SubCell"/>
</dbReference>
<evidence type="ECO:0000256" key="6">
    <source>
        <dbReference type="SAM" id="Phobius"/>
    </source>
</evidence>
<feature type="transmembrane region" description="Helical" evidence="6">
    <location>
        <begin position="342"/>
        <end position="366"/>
    </location>
</feature>
<keyword evidence="9" id="KW-1185">Reference proteome</keyword>
<keyword evidence="5 6" id="KW-0472">Membrane</keyword>
<keyword evidence="3 6" id="KW-0812">Transmembrane</keyword>
<dbReference type="InterPro" id="IPR011701">
    <property type="entry name" value="MFS"/>
</dbReference>
<organism evidence="8 9">
    <name type="scientific">Caballeronia hypogeia</name>
    <dbReference type="NCBI Taxonomy" id="1777140"/>
    <lineage>
        <taxon>Bacteria</taxon>
        <taxon>Pseudomonadati</taxon>
        <taxon>Pseudomonadota</taxon>
        <taxon>Betaproteobacteria</taxon>
        <taxon>Burkholderiales</taxon>
        <taxon>Burkholderiaceae</taxon>
        <taxon>Caballeronia</taxon>
    </lineage>
</organism>
<feature type="transmembrane region" description="Helical" evidence="6">
    <location>
        <begin position="245"/>
        <end position="266"/>
    </location>
</feature>
<evidence type="ECO:0000259" key="7">
    <source>
        <dbReference type="PROSITE" id="PS50850"/>
    </source>
</evidence>
<accession>A0A158CIX2</accession>
<gene>
    <name evidence="8" type="ORF">AWB79_05463</name>
</gene>
<dbReference type="PANTHER" id="PTHR23505">
    <property type="entry name" value="SPINSTER"/>
    <property type="match status" value="1"/>
</dbReference>
<feature type="transmembrane region" description="Helical" evidence="6">
    <location>
        <begin position="286"/>
        <end position="305"/>
    </location>
</feature>
<feature type="transmembrane region" description="Helical" evidence="6">
    <location>
        <begin position="317"/>
        <end position="336"/>
    </location>
</feature>
<evidence type="ECO:0000256" key="4">
    <source>
        <dbReference type="ARBA" id="ARBA00022989"/>
    </source>
</evidence>
<keyword evidence="4 6" id="KW-1133">Transmembrane helix</keyword>
<feature type="transmembrane region" description="Helical" evidence="6">
    <location>
        <begin position="110"/>
        <end position="131"/>
    </location>
</feature>
<feature type="transmembrane region" description="Helical" evidence="6">
    <location>
        <begin position="12"/>
        <end position="36"/>
    </location>
</feature>
<feature type="transmembrane region" description="Helical" evidence="6">
    <location>
        <begin position="143"/>
        <end position="166"/>
    </location>
</feature>
<dbReference type="GO" id="GO:0022857">
    <property type="term" value="F:transmembrane transporter activity"/>
    <property type="evidence" value="ECO:0007669"/>
    <property type="project" value="InterPro"/>
</dbReference>
<dbReference type="InterPro" id="IPR020846">
    <property type="entry name" value="MFS_dom"/>
</dbReference>
<dbReference type="AlphaFoldDB" id="A0A158CIX2"/>
<evidence type="ECO:0000256" key="1">
    <source>
        <dbReference type="ARBA" id="ARBA00004141"/>
    </source>
</evidence>
<dbReference type="Proteomes" id="UP000054851">
    <property type="component" value="Unassembled WGS sequence"/>
</dbReference>
<feature type="transmembrane region" description="Helical" evidence="6">
    <location>
        <begin position="56"/>
        <end position="77"/>
    </location>
</feature>
<dbReference type="OrthoDB" id="8596007at2"/>
<name>A0A158CIX2_9BURK</name>
<protein>
    <submittedName>
        <fullName evidence="8">Major facilitator transporter</fullName>
    </submittedName>
</protein>
<feature type="domain" description="Major facilitator superfamily (MFS) profile" evidence="7">
    <location>
        <begin position="18"/>
        <end position="440"/>
    </location>
</feature>
<sequence length="460" mass="48575">MDPLKTTQSSKVSSAWSLVLVLCLAMIVSVIDRFALALVIDPIRAQFGVTDQQIGALQGLAFGLFYAVLGIPCGWLADRWSRRGTILLGLVIWGCATAACGLVHSFSGLLIARMLVGAGEAALAPAAYAIIHERFAAGKQNAPLSVFQVGAVIGAGSSFYIVGGLYDWLKAHGGINAMGLGSLAPWQLTFLAVALPAILLIPVLWWVLGSNVRDEETTVAQNETHALSASHGGGAFSYMKGDWKFVTTLFIGMGGILTVNYTLLSWVPTMFVREFGWTPGQVGRPYGLIVLFSCGFSMLVAGMLADRVQRKRGPTAVILIPAFGALAALPTAAFLHFAHSPLAIFCSVAVLHALCCCAVGIAPALIQTRTPKPIRSRVSSVYVLVVNICGLSISPMLVGITVSMLPTGGGALRTAVSIVGVGGALTSCILFFAFILKQMRAQQALRNNFDGLQAVPQRND</sequence>
<dbReference type="Gene3D" id="1.20.1250.20">
    <property type="entry name" value="MFS general substrate transporter like domains"/>
    <property type="match status" value="2"/>
</dbReference>
<keyword evidence="2" id="KW-0813">Transport</keyword>
<dbReference type="RefSeq" id="WP_157695860.1">
    <property type="nucleotide sequence ID" value="NZ_FCOA02000023.1"/>
</dbReference>
<dbReference type="STRING" id="1777140.AWB79_05463"/>
<dbReference type="PROSITE" id="PS50850">
    <property type="entry name" value="MFS"/>
    <property type="match status" value="1"/>
</dbReference>
<evidence type="ECO:0000256" key="3">
    <source>
        <dbReference type="ARBA" id="ARBA00022692"/>
    </source>
</evidence>
<comment type="caution">
    <text evidence="8">The sequence shown here is derived from an EMBL/GenBank/DDBJ whole genome shotgun (WGS) entry which is preliminary data.</text>
</comment>
<feature type="transmembrane region" description="Helical" evidence="6">
    <location>
        <begin position="378"/>
        <end position="402"/>
    </location>
</feature>
<dbReference type="SUPFAM" id="SSF103473">
    <property type="entry name" value="MFS general substrate transporter"/>
    <property type="match status" value="1"/>
</dbReference>
<comment type="subcellular location">
    <subcellularLocation>
        <location evidence="1">Membrane</location>
        <topology evidence="1">Multi-pass membrane protein</topology>
    </subcellularLocation>
</comment>
<evidence type="ECO:0000256" key="2">
    <source>
        <dbReference type="ARBA" id="ARBA00022448"/>
    </source>
</evidence>
<reference evidence="8" key="1">
    <citation type="submission" date="2016-01" db="EMBL/GenBank/DDBJ databases">
        <authorList>
            <person name="Peeters C."/>
        </authorList>
    </citation>
    <scope>NUCLEOTIDE SEQUENCE</scope>
    <source>
        <strain evidence="8">LMG 29322</strain>
    </source>
</reference>
<dbReference type="EMBL" id="FCOA02000023">
    <property type="protein sequence ID" value="SAK82313.1"/>
    <property type="molecule type" value="Genomic_DNA"/>
</dbReference>
<feature type="transmembrane region" description="Helical" evidence="6">
    <location>
        <begin position="84"/>
        <end position="104"/>
    </location>
</feature>
<dbReference type="InterPro" id="IPR044770">
    <property type="entry name" value="MFS_spinster-like"/>
</dbReference>